<feature type="transmembrane region" description="Helical" evidence="7">
    <location>
        <begin position="15"/>
        <end position="38"/>
    </location>
</feature>
<feature type="transmembrane region" description="Helical" evidence="7">
    <location>
        <begin position="81"/>
        <end position="102"/>
    </location>
</feature>
<dbReference type="PANTHER" id="PTHR33452">
    <property type="entry name" value="OXIDOREDUCTASE CATD-RELATED"/>
    <property type="match status" value="1"/>
</dbReference>
<comment type="similarity">
    <text evidence="2">Belongs to the DoxX family.</text>
</comment>
<feature type="transmembrane region" description="Helical" evidence="7">
    <location>
        <begin position="114"/>
        <end position="132"/>
    </location>
</feature>
<evidence type="ECO:0000313" key="8">
    <source>
        <dbReference type="EMBL" id="OOS25387.1"/>
    </source>
</evidence>
<keyword evidence="6 7" id="KW-0472">Membrane</keyword>
<dbReference type="Pfam" id="PF07681">
    <property type="entry name" value="DoxX"/>
    <property type="match status" value="1"/>
</dbReference>
<evidence type="ECO:0000256" key="1">
    <source>
        <dbReference type="ARBA" id="ARBA00004651"/>
    </source>
</evidence>
<dbReference type="EMBL" id="MUYV01000005">
    <property type="protein sequence ID" value="OOS25387.1"/>
    <property type="molecule type" value="Genomic_DNA"/>
</dbReference>
<name>A0A1T0CSU4_9GAMM</name>
<dbReference type="Proteomes" id="UP000190683">
    <property type="component" value="Unassembled WGS sequence"/>
</dbReference>
<evidence type="ECO:0000256" key="7">
    <source>
        <dbReference type="SAM" id="Phobius"/>
    </source>
</evidence>
<dbReference type="RefSeq" id="WP_078317658.1">
    <property type="nucleotide sequence ID" value="NZ_MUYV01000005.1"/>
</dbReference>
<evidence type="ECO:0000256" key="3">
    <source>
        <dbReference type="ARBA" id="ARBA00022475"/>
    </source>
</evidence>
<feature type="transmembrane region" description="Helical" evidence="7">
    <location>
        <begin position="50"/>
        <end position="75"/>
    </location>
</feature>
<comment type="caution">
    <text evidence="8">The sequence shown here is derived from an EMBL/GenBank/DDBJ whole genome shotgun (WGS) entry which is preliminary data.</text>
</comment>
<proteinExistence type="inferred from homology"/>
<sequence>MNKSVQHSEHPMKDLVLLFTRVIVGYMFLVHGTVKLFAFPQSMTNGKPAVEWMTLMGLGGMLEIIGGVLLILGLYTRINTFIMAGMMAVAYFYFHSGFDLIFNPIVNKGEAAALYCMVFLIYWVVGAGKYSLDAKLFNS</sequence>
<keyword evidence="9" id="KW-1185">Reference proteome</keyword>
<evidence type="ECO:0000313" key="9">
    <source>
        <dbReference type="Proteomes" id="UP000190683"/>
    </source>
</evidence>
<comment type="subcellular location">
    <subcellularLocation>
        <location evidence="1">Cell membrane</location>
        <topology evidence="1">Multi-pass membrane protein</topology>
    </subcellularLocation>
</comment>
<accession>A0A1T0CSU4</accession>
<reference evidence="8 9" key="1">
    <citation type="submission" date="2017-02" db="EMBL/GenBank/DDBJ databases">
        <title>Draft genome sequence of Moraxella porci CCUG 54912T type strain.</title>
        <authorList>
            <person name="Salva-Serra F."/>
            <person name="Engstrom-Jakobsson H."/>
            <person name="Thorell K."/>
            <person name="Jaen-Luchoro D."/>
            <person name="Gonzales-Siles L."/>
            <person name="Karlsson R."/>
            <person name="Yazdan S."/>
            <person name="Boulund F."/>
            <person name="Johnning A."/>
            <person name="Engstrand L."/>
            <person name="Kristiansson E."/>
            <person name="Moore E."/>
        </authorList>
    </citation>
    <scope>NUCLEOTIDE SEQUENCE [LARGE SCALE GENOMIC DNA]</scope>
    <source>
        <strain evidence="8 9">CCUG 54912</strain>
    </source>
</reference>
<evidence type="ECO:0000256" key="4">
    <source>
        <dbReference type="ARBA" id="ARBA00022692"/>
    </source>
</evidence>
<dbReference type="InterPro" id="IPR032808">
    <property type="entry name" value="DoxX"/>
</dbReference>
<protein>
    <recommendedName>
        <fullName evidence="10">DoxX family protein</fullName>
    </recommendedName>
</protein>
<keyword evidence="5 7" id="KW-1133">Transmembrane helix</keyword>
<keyword evidence="3" id="KW-1003">Cell membrane</keyword>
<evidence type="ECO:0008006" key="10">
    <source>
        <dbReference type="Google" id="ProtNLM"/>
    </source>
</evidence>
<evidence type="ECO:0000256" key="5">
    <source>
        <dbReference type="ARBA" id="ARBA00022989"/>
    </source>
</evidence>
<dbReference type="AlphaFoldDB" id="A0A1T0CSU4"/>
<gene>
    <name evidence="8" type="ORF">B0681_05055</name>
</gene>
<dbReference type="InterPro" id="IPR051907">
    <property type="entry name" value="DoxX-like_oxidoreductase"/>
</dbReference>
<organism evidence="8 9">
    <name type="scientific">Moraxella porci DSM 25326</name>
    <dbReference type="NCBI Taxonomy" id="573983"/>
    <lineage>
        <taxon>Bacteria</taxon>
        <taxon>Pseudomonadati</taxon>
        <taxon>Pseudomonadota</taxon>
        <taxon>Gammaproteobacteria</taxon>
        <taxon>Moraxellales</taxon>
        <taxon>Moraxellaceae</taxon>
        <taxon>Moraxella</taxon>
    </lineage>
</organism>
<dbReference type="PANTHER" id="PTHR33452:SF4">
    <property type="entry name" value="BLL4328 PROTEIN"/>
    <property type="match status" value="1"/>
</dbReference>
<dbReference type="STRING" id="573983.B0681_05055"/>
<evidence type="ECO:0000256" key="6">
    <source>
        <dbReference type="ARBA" id="ARBA00023136"/>
    </source>
</evidence>
<keyword evidence="4 7" id="KW-0812">Transmembrane</keyword>
<evidence type="ECO:0000256" key="2">
    <source>
        <dbReference type="ARBA" id="ARBA00006679"/>
    </source>
</evidence>
<dbReference type="GO" id="GO:0005886">
    <property type="term" value="C:plasma membrane"/>
    <property type="evidence" value="ECO:0007669"/>
    <property type="project" value="UniProtKB-SubCell"/>
</dbReference>